<evidence type="ECO:0000256" key="1">
    <source>
        <dbReference type="SAM" id="Phobius"/>
    </source>
</evidence>
<dbReference type="AlphaFoldDB" id="X1UM81"/>
<sequence length="151" mass="16659">DDANLENDPTIGTEFNDTEYAGIASSDDVRTEHRAILWYDYTQQIYGFKVKAPTQISEFTLHWEGYITFVEEEYPQIEKLLIWNNDTGSWELVSTAFNVYEETGVPPNPAGQEAGKKSAIKKLPKWLLIGVLAATSAGAAVGTILTADVVG</sequence>
<proteinExistence type="predicted"/>
<comment type="caution">
    <text evidence="2">The sequence shown here is derived from an EMBL/GenBank/DDBJ whole genome shotgun (WGS) entry which is preliminary data.</text>
</comment>
<protein>
    <submittedName>
        <fullName evidence="2">Uncharacterized protein</fullName>
    </submittedName>
</protein>
<organism evidence="2">
    <name type="scientific">marine sediment metagenome</name>
    <dbReference type="NCBI Taxonomy" id="412755"/>
    <lineage>
        <taxon>unclassified sequences</taxon>
        <taxon>metagenomes</taxon>
        <taxon>ecological metagenomes</taxon>
    </lineage>
</organism>
<name>X1UM81_9ZZZZ</name>
<gene>
    <name evidence="2" type="ORF">S12H4_59801</name>
</gene>
<keyword evidence="1" id="KW-0812">Transmembrane</keyword>
<reference evidence="2" key="1">
    <citation type="journal article" date="2014" name="Front. Microbiol.">
        <title>High frequency of phylogenetically diverse reductive dehalogenase-homologous genes in deep subseafloor sedimentary metagenomes.</title>
        <authorList>
            <person name="Kawai M."/>
            <person name="Futagami T."/>
            <person name="Toyoda A."/>
            <person name="Takaki Y."/>
            <person name="Nishi S."/>
            <person name="Hori S."/>
            <person name="Arai W."/>
            <person name="Tsubouchi T."/>
            <person name="Morono Y."/>
            <person name="Uchiyama I."/>
            <person name="Ito T."/>
            <person name="Fujiyama A."/>
            <person name="Inagaki F."/>
            <person name="Takami H."/>
        </authorList>
    </citation>
    <scope>NUCLEOTIDE SEQUENCE</scope>
    <source>
        <strain evidence="2">Expedition CK06-06</strain>
    </source>
</reference>
<keyword evidence="1" id="KW-1133">Transmembrane helix</keyword>
<keyword evidence="1" id="KW-0472">Membrane</keyword>
<accession>X1UM81</accession>
<dbReference type="EMBL" id="BARW01039188">
    <property type="protein sequence ID" value="GAJ18578.1"/>
    <property type="molecule type" value="Genomic_DNA"/>
</dbReference>
<feature type="transmembrane region" description="Helical" evidence="1">
    <location>
        <begin position="126"/>
        <end position="147"/>
    </location>
</feature>
<feature type="non-terminal residue" evidence="2">
    <location>
        <position position="151"/>
    </location>
</feature>
<evidence type="ECO:0000313" key="2">
    <source>
        <dbReference type="EMBL" id="GAJ18578.1"/>
    </source>
</evidence>
<feature type="non-terminal residue" evidence="2">
    <location>
        <position position="1"/>
    </location>
</feature>